<dbReference type="RefSeq" id="WP_111845127.1">
    <property type="nucleotide sequence ID" value="NZ_UEGI01000013.1"/>
</dbReference>
<evidence type="ECO:0000313" key="1">
    <source>
        <dbReference type="EMBL" id="TXD71767.1"/>
    </source>
</evidence>
<accession>A0A5C6YW13</accession>
<keyword evidence="2" id="KW-1185">Reference proteome</keyword>
<protein>
    <submittedName>
        <fullName evidence="1">Uncharacterized protein</fullName>
    </submittedName>
</protein>
<proteinExistence type="predicted"/>
<dbReference type="PROSITE" id="PS51257">
    <property type="entry name" value="PROKAR_LIPOPROTEIN"/>
    <property type="match status" value="1"/>
</dbReference>
<dbReference type="EMBL" id="VORT01000013">
    <property type="protein sequence ID" value="TXD71767.1"/>
    <property type="molecule type" value="Genomic_DNA"/>
</dbReference>
<sequence length="196" mass="22264">MKNNMILKTLIICAFIATSCNKDDDNKDDQGCIKDENFFEAEFDGMIIEPRWITGGGVSAYTLYVYRNNEDENDWEVTFTSNNRISLHFSLINVDGTGNYPIDAAASNELPPTPFTFSKTYIYIEKIIDDSTIYYFSEEGTGDIEITDYNIEDGILIGTFNCELYNSLDPSIIMPISGEFNINLSTLNIDKRPCWL</sequence>
<evidence type="ECO:0000313" key="2">
    <source>
        <dbReference type="Proteomes" id="UP000321497"/>
    </source>
</evidence>
<comment type="caution">
    <text evidence="1">The sequence shown here is derived from an EMBL/GenBank/DDBJ whole genome shotgun (WGS) entry which is preliminary data.</text>
</comment>
<organism evidence="1 2">
    <name type="scientific">Aequorivita antarctica</name>
    <dbReference type="NCBI Taxonomy" id="153266"/>
    <lineage>
        <taxon>Bacteria</taxon>
        <taxon>Pseudomonadati</taxon>
        <taxon>Bacteroidota</taxon>
        <taxon>Flavobacteriia</taxon>
        <taxon>Flavobacteriales</taxon>
        <taxon>Flavobacteriaceae</taxon>
        <taxon>Aequorivita</taxon>
    </lineage>
</organism>
<dbReference type="Proteomes" id="UP000321497">
    <property type="component" value="Unassembled WGS sequence"/>
</dbReference>
<gene>
    <name evidence="1" type="ORF">ESU54_15205</name>
</gene>
<reference evidence="1 2" key="1">
    <citation type="submission" date="2019-08" db="EMBL/GenBank/DDBJ databases">
        <title>Genome of Aequorivita antarctica SW49 (type strain).</title>
        <authorList>
            <person name="Bowman J.P."/>
        </authorList>
    </citation>
    <scope>NUCLEOTIDE SEQUENCE [LARGE SCALE GENOMIC DNA]</scope>
    <source>
        <strain evidence="1 2">SW49</strain>
    </source>
</reference>
<dbReference type="OrthoDB" id="1448607at2"/>
<name>A0A5C6YW13_9FLAO</name>
<dbReference type="AlphaFoldDB" id="A0A5C6YW13"/>